<proteinExistence type="predicted"/>
<dbReference type="EnsemblPlants" id="EMT05946">
    <property type="protein sequence ID" value="EMT05946"/>
    <property type="gene ID" value="F775_24364"/>
</dbReference>
<name>M8AN41_AEGTA</name>
<accession>M8AN41</accession>
<organism evidence="1">
    <name type="scientific">Aegilops tauschii</name>
    <name type="common">Tausch's goatgrass</name>
    <name type="synonym">Aegilops squarrosa</name>
    <dbReference type="NCBI Taxonomy" id="37682"/>
    <lineage>
        <taxon>Eukaryota</taxon>
        <taxon>Viridiplantae</taxon>
        <taxon>Streptophyta</taxon>
        <taxon>Embryophyta</taxon>
        <taxon>Tracheophyta</taxon>
        <taxon>Spermatophyta</taxon>
        <taxon>Magnoliopsida</taxon>
        <taxon>Liliopsida</taxon>
        <taxon>Poales</taxon>
        <taxon>Poaceae</taxon>
        <taxon>BOP clade</taxon>
        <taxon>Pooideae</taxon>
        <taxon>Triticodae</taxon>
        <taxon>Triticeae</taxon>
        <taxon>Triticinae</taxon>
        <taxon>Aegilops</taxon>
    </lineage>
</organism>
<reference evidence="1" key="1">
    <citation type="submission" date="2015-06" db="UniProtKB">
        <authorList>
            <consortium name="EnsemblPlants"/>
        </authorList>
    </citation>
    <scope>IDENTIFICATION</scope>
</reference>
<dbReference type="AlphaFoldDB" id="M8AN41"/>
<sequence>MVEVVLLVVEVPLLVRLLRVRRRPAVKHPNLAVVGCCVEGEGATTPPAIPATKYKQAHLGPGRGGDQDHSTSYHPSLQVQAGPGRGDGWMVHRDITITYVLLDSAKTWALLGRPPRPRWAPRAGRPE</sequence>
<protein>
    <submittedName>
        <fullName evidence="1">Uncharacterized protein</fullName>
    </submittedName>
</protein>
<evidence type="ECO:0000313" key="1">
    <source>
        <dbReference type="EnsemblPlants" id="EMT05946"/>
    </source>
</evidence>